<evidence type="ECO:0000256" key="1">
    <source>
        <dbReference type="SAM" id="MobiDB-lite"/>
    </source>
</evidence>
<keyword evidence="3" id="KW-1185">Reference proteome</keyword>
<gene>
    <name evidence="2" type="ORF">CYMTET_42149</name>
</gene>
<evidence type="ECO:0000313" key="3">
    <source>
        <dbReference type="Proteomes" id="UP001190700"/>
    </source>
</evidence>
<comment type="caution">
    <text evidence="2">The sequence shown here is derived from an EMBL/GenBank/DDBJ whole genome shotgun (WGS) entry which is preliminary data.</text>
</comment>
<proteinExistence type="predicted"/>
<dbReference type="EMBL" id="LGRX02028146">
    <property type="protein sequence ID" value="KAK3248388.1"/>
    <property type="molecule type" value="Genomic_DNA"/>
</dbReference>
<protein>
    <submittedName>
        <fullName evidence="2">Uncharacterized protein</fullName>
    </submittedName>
</protein>
<feature type="region of interest" description="Disordered" evidence="1">
    <location>
        <begin position="162"/>
        <end position="181"/>
    </location>
</feature>
<accession>A0AAE0C5Z9</accession>
<sequence length="309" mass="35582">MGSGTIRRRRPCVHHQNFMVEHVTGKISQISRVILHTSGMDLSYWPLSDVHSALLWNILPHDGPKDVIPYHALRGHRFTYRRLEIFGALCHVAMDEQQMRDRRAGVSKKYLDRAWPGRFVGIELKSSAYKVLDLEKNVVTDVGDPQFVRRYDDFGQVMLSFPDPDTEPEVPAPHSTSRPEPYRDCTPGVIYTVHTIGAYYHAADGETYATVQLRDPAGDTFWTSASQYLTLADPFGDAYYVITQWLARRRAIDCVNQYFPLWTVVKAQERRGAPRFPPYKIRIIPRAWTSGLESRRTRLDGCLVGMRWR</sequence>
<reference evidence="2 3" key="1">
    <citation type="journal article" date="2015" name="Genome Biol. Evol.">
        <title>Comparative Genomics of a Bacterivorous Green Alga Reveals Evolutionary Causalities and Consequences of Phago-Mixotrophic Mode of Nutrition.</title>
        <authorList>
            <person name="Burns J.A."/>
            <person name="Paasch A."/>
            <person name="Narechania A."/>
            <person name="Kim E."/>
        </authorList>
    </citation>
    <scope>NUCLEOTIDE SEQUENCE [LARGE SCALE GENOMIC DNA]</scope>
    <source>
        <strain evidence="2 3">PLY_AMNH</strain>
    </source>
</reference>
<dbReference type="AlphaFoldDB" id="A0AAE0C5Z9"/>
<name>A0AAE0C5Z9_9CHLO</name>
<dbReference type="Proteomes" id="UP001190700">
    <property type="component" value="Unassembled WGS sequence"/>
</dbReference>
<evidence type="ECO:0000313" key="2">
    <source>
        <dbReference type="EMBL" id="KAK3248388.1"/>
    </source>
</evidence>
<organism evidence="2 3">
    <name type="scientific">Cymbomonas tetramitiformis</name>
    <dbReference type="NCBI Taxonomy" id="36881"/>
    <lineage>
        <taxon>Eukaryota</taxon>
        <taxon>Viridiplantae</taxon>
        <taxon>Chlorophyta</taxon>
        <taxon>Pyramimonadophyceae</taxon>
        <taxon>Pyramimonadales</taxon>
        <taxon>Pyramimonadaceae</taxon>
        <taxon>Cymbomonas</taxon>
    </lineage>
</organism>